<evidence type="ECO:0000256" key="4">
    <source>
        <dbReference type="ARBA" id="ARBA00022989"/>
    </source>
</evidence>
<evidence type="ECO:0000313" key="8">
    <source>
        <dbReference type="Proteomes" id="UP001497382"/>
    </source>
</evidence>
<keyword evidence="4 6" id="KW-1133">Transmembrane helix</keyword>
<evidence type="ECO:0000313" key="7">
    <source>
        <dbReference type="EMBL" id="CAL1292381.1"/>
    </source>
</evidence>
<comment type="similarity">
    <text evidence="2">Belongs to the unc-93 family.</text>
</comment>
<feature type="transmembrane region" description="Helical" evidence="6">
    <location>
        <begin position="32"/>
        <end position="53"/>
    </location>
</feature>
<comment type="caution">
    <text evidence="7">The sequence shown here is derived from an EMBL/GenBank/DDBJ whole genome shotgun (WGS) entry which is preliminary data.</text>
</comment>
<dbReference type="Gene3D" id="1.20.1250.20">
    <property type="entry name" value="MFS general substrate transporter like domains"/>
    <property type="match status" value="1"/>
</dbReference>
<evidence type="ECO:0000256" key="1">
    <source>
        <dbReference type="ARBA" id="ARBA00004141"/>
    </source>
</evidence>
<comment type="subcellular location">
    <subcellularLocation>
        <location evidence="1">Membrane</location>
        <topology evidence="1">Multi-pass membrane protein</topology>
    </subcellularLocation>
</comment>
<dbReference type="Pfam" id="PF05978">
    <property type="entry name" value="UNC-93"/>
    <property type="match status" value="2"/>
</dbReference>
<gene>
    <name evidence="7" type="ORF">LARSCL_LOCUS17624</name>
</gene>
<dbReference type="GO" id="GO:0016020">
    <property type="term" value="C:membrane"/>
    <property type="evidence" value="ECO:0007669"/>
    <property type="project" value="UniProtKB-SubCell"/>
</dbReference>
<feature type="transmembrane region" description="Helical" evidence="6">
    <location>
        <begin position="559"/>
        <end position="580"/>
    </location>
</feature>
<dbReference type="Proteomes" id="UP001497382">
    <property type="component" value="Unassembled WGS sequence"/>
</dbReference>
<keyword evidence="8" id="KW-1185">Reference proteome</keyword>
<name>A0AAV2B816_9ARAC</name>
<feature type="transmembrane region" description="Helical" evidence="6">
    <location>
        <begin position="97"/>
        <end position="115"/>
    </location>
</feature>
<evidence type="ECO:0000256" key="2">
    <source>
        <dbReference type="ARBA" id="ARBA00009172"/>
    </source>
</evidence>
<sequence length="591" mass="66005">MKVTSPYSSDALNAPVVKDFPSKHARYSKLRIIKNVVVLSVGVHLLFTAYDGLTMLQSTMNREQGIGVISQAVVYVCFCISAVLFPKYIIKKLGSKSTFAFSMLTYLPYVASNFYSHWTLMIPTSILIGLGAALLWGSQAIYLNDIAMMYSELIMNSRQRLTFREDDSSKNSLNRREAAKSRCTRSLSCDPKYLVIYSNDFNNVILQSCKSIDEKRYSIPIAESLSATYIETDTVGQYGGVFKGNEEMNYGSFKSIENLSRNEKSFSSAKSVEVSKQQEKANNRRRLIESTTARFFGFHGVAYLSSHITSNLMTYYILQSEVPEGTTSNSSCICGADYCNVESKCFDENIVEPSDQIRYILTAACVCIGIISVLIVFVFLDPIETEKEEVSFSIDLLMATCKLAKRKTLLLLIPFSFYIGMVQGFFTGDFNKSFVGCAWGTYHVGLVAVCYGAVCGISSFSSGWLVKRLGRIPIFVTATVVNLGANIFLLSWSPSADEPRWFFVGAGLWGVFVGAIWSQLRAFYGVLFKADEEAAFAAFHVWYSLGFTLSFGYSNYICTFVKIYILITVCILGFVGYLSVEIMHLKNKLEN</sequence>
<dbReference type="PANTHER" id="PTHR19444:SF13">
    <property type="entry name" value="PROTEIN UNC-93 HOMOLOG A"/>
    <property type="match status" value="1"/>
</dbReference>
<dbReference type="InterPro" id="IPR051951">
    <property type="entry name" value="UNC-93_regulatory"/>
</dbReference>
<feature type="transmembrane region" description="Helical" evidence="6">
    <location>
        <begin position="472"/>
        <end position="489"/>
    </location>
</feature>
<dbReference type="PANTHER" id="PTHR19444">
    <property type="entry name" value="UNC-93 RELATED"/>
    <property type="match status" value="1"/>
</dbReference>
<evidence type="ECO:0000256" key="5">
    <source>
        <dbReference type="ARBA" id="ARBA00023136"/>
    </source>
</evidence>
<evidence type="ECO:0000256" key="6">
    <source>
        <dbReference type="SAM" id="Phobius"/>
    </source>
</evidence>
<dbReference type="InterPro" id="IPR036259">
    <property type="entry name" value="MFS_trans_sf"/>
</dbReference>
<dbReference type="SUPFAM" id="SSF103473">
    <property type="entry name" value="MFS general substrate transporter"/>
    <property type="match status" value="1"/>
</dbReference>
<evidence type="ECO:0008006" key="9">
    <source>
        <dbReference type="Google" id="ProtNLM"/>
    </source>
</evidence>
<protein>
    <recommendedName>
        <fullName evidence="9">UNC93-like protein</fullName>
    </recommendedName>
</protein>
<dbReference type="EMBL" id="CAXIEN010000304">
    <property type="protein sequence ID" value="CAL1292381.1"/>
    <property type="molecule type" value="Genomic_DNA"/>
</dbReference>
<dbReference type="AlphaFoldDB" id="A0AAV2B816"/>
<keyword evidence="5 6" id="KW-0472">Membrane</keyword>
<feature type="transmembrane region" description="Helical" evidence="6">
    <location>
        <begin position="438"/>
        <end position="460"/>
    </location>
</feature>
<dbReference type="InterPro" id="IPR010291">
    <property type="entry name" value="Ion_channel_UNC-93"/>
</dbReference>
<proteinExistence type="inferred from homology"/>
<feature type="transmembrane region" description="Helical" evidence="6">
    <location>
        <begin position="359"/>
        <end position="380"/>
    </location>
</feature>
<feature type="transmembrane region" description="Helical" evidence="6">
    <location>
        <begin position="295"/>
        <end position="318"/>
    </location>
</feature>
<accession>A0AAV2B816</accession>
<reference evidence="7 8" key="1">
    <citation type="submission" date="2024-04" db="EMBL/GenBank/DDBJ databases">
        <authorList>
            <person name="Rising A."/>
            <person name="Reimegard J."/>
            <person name="Sonavane S."/>
            <person name="Akerstrom W."/>
            <person name="Nylinder S."/>
            <person name="Hedman E."/>
            <person name="Kallberg Y."/>
        </authorList>
    </citation>
    <scope>NUCLEOTIDE SEQUENCE [LARGE SCALE GENOMIC DNA]</scope>
</reference>
<feature type="transmembrane region" description="Helical" evidence="6">
    <location>
        <begin position="501"/>
        <end position="522"/>
    </location>
</feature>
<feature type="transmembrane region" description="Helical" evidence="6">
    <location>
        <begin position="534"/>
        <end position="553"/>
    </location>
</feature>
<organism evidence="7 8">
    <name type="scientific">Larinioides sclopetarius</name>
    <dbReference type="NCBI Taxonomy" id="280406"/>
    <lineage>
        <taxon>Eukaryota</taxon>
        <taxon>Metazoa</taxon>
        <taxon>Ecdysozoa</taxon>
        <taxon>Arthropoda</taxon>
        <taxon>Chelicerata</taxon>
        <taxon>Arachnida</taxon>
        <taxon>Araneae</taxon>
        <taxon>Araneomorphae</taxon>
        <taxon>Entelegynae</taxon>
        <taxon>Araneoidea</taxon>
        <taxon>Araneidae</taxon>
        <taxon>Larinioides</taxon>
    </lineage>
</organism>
<evidence type="ECO:0000256" key="3">
    <source>
        <dbReference type="ARBA" id="ARBA00022692"/>
    </source>
</evidence>
<feature type="transmembrane region" description="Helical" evidence="6">
    <location>
        <begin position="65"/>
        <end position="85"/>
    </location>
</feature>
<feature type="transmembrane region" description="Helical" evidence="6">
    <location>
        <begin position="408"/>
        <end position="426"/>
    </location>
</feature>
<feature type="transmembrane region" description="Helical" evidence="6">
    <location>
        <begin position="121"/>
        <end position="143"/>
    </location>
</feature>
<keyword evidence="3 6" id="KW-0812">Transmembrane</keyword>